<dbReference type="EMBL" id="FSRU01000002">
    <property type="protein sequence ID" value="SIO58955.1"/>
    <property type="molecule type" value="Genomic_DNA"/>
</dbReference>
<name>A0A1N6KR04_9BURK</name>
<accession>A0A1N6KR04</accession>
<dbReference type="Proteomes" id="UP000185151">
    <property type="component" value="Unassembled WGS sequence"/>
</dbReference>
<protein>
    <submittedName>
        <fullName evidence="1">Uncharacterized conserved protein, DUF4415 family</fullName>
    </submittedName>
</protein>
<reference evidence="1 2" key="1">
    <citation type="submission" date="2016-11" db="EMBL/GenBank/DDBJ databases">
        <authorList>
            <person name="Jaros S."/>
            <person name="Januszkiewicz K."/>
            <person name="Wedrychowicz H."/>
        </authorList>
    </citation>
    <scope>NUCLEOTIDE SEQUENCE [LARGE SCALE GENOMIC DNA]</scope>
    <source>
        <strain evidence="1 2">GAS95</strain>
    </source>
</reference>
<sequence length="111" mass="12584">MSSKRNIVMPTDEEDAAINRGIAADHDTRELSTEEIRRMRPARETLPKRIGEDAAAELLKRRGRPPANVTKVATSVRYDRDVLDAFRATGEGWQTRMNDALRDYAKSHGMM</sequence>
<dbReference type="OrthoDB" id="9796641at2"/>
<dbReference type="AlphaFoldDB" id="A0A1N6KR04"/>
<organism evidence="1 2">
    <name type="scientific">Paraburkholderia phenazinium</name>
    <dbReference type="NCBI Taxonomy" id="60549"/>
    <lineage>
        <taxon>Bacteria</taxon>
        <taxon>Pseudomonadati</taxon>
        <taxon>Pseudomonadota</taxon>
        <taxon>Betaproteobacteria</taxon>
        <taxon>Burkholderiales</taxon>
        <taxon>Burkholderiaceae</taxon>
        <taxon>Paraburkholderia</taxon>
    </lineage>
</organism>
<dbReference type="Pfam" id="PF14384">
    <property type="entry name" value="BrnA_antitoxin"/>
    <property type="match status" value="1"/>
</dbReference>
<keyword evidence="2" id="KW-1185">Reference proteome</keyword>
<evidence type="ECO:0000313" key="2">
    <source>
        <dbReference type="Proteomes" id="UP000185151"/>
    </source>
</evidence>
<proteinExistence type="predicted"/>
<dbReference type="RefSeq" id="WP_074299041.1">
    <property type="nucleotide sequence ID" value="NZ_FSRU01000002.1"/>
</dbReference>
<evidence type="ECO:0000313" key="1">
    <source>
        <dbReference type="EMBL" id="SIO58955.1"/>
    </source>
</evidence>
<dbReference type="InterPro" id="IPR025528">
    <property type="entry name" value="BrnA_antitoxin"/>
</dbReference>
<gene>
    <name evidence="1" type="ORF">SAMN05444165_4340</name>
</gene>